<dbReference type="Pfam" id="PF12732">
    <property type="entry name" value="YtxH"/>
    <property type="match status" value="1"/>
</dbReference>
<dbReference type="InterPro" id="IPR024623">
    <property type="entry name" value="YtxH"/>
</dbReference>
<dbReference type="Proteomes" id="UP000297635">
    <property type="component" value="Unassembled WGS sequence"/>
</dbReference>
<feature type="transmembrane region" description="Helical" evidence="1">
    <location>
        <begin position="6"/>
        <end position="25"/>
    </location>
</feature>
<keyword evidence="1" id="KW-0472">Membrane</keyword>
<dbReference type="GeneID" id="82149738"/>
<sequence>MSNLSMLYAFIGGAIVGAGAAILFAPEKGEDIRARIADLLRKKGILCSDNEIDALVEQLTTQIDD</sequence>
<gene>
    <name evidence="2" type="ORF">EZ315_08030</name>
</gene>
<dbReference type="AlphaFoldDB" id="A0A4Z0V5W0"/>
<dbReference type="EMBL" id="SJSA01000001">
    <property type="protein sequence ID" value="TGG40616.1"/>
    <property type="molecule type" value="Genomic_DNA"/>
</dbReference>
<evidence type="ECO:0000313" key="2">
    <source>
        <dbReference type="EMBL" id="TGG40616.1"/>
    </source>
</evidence>
<evidence type="ECO:0000313" key="3">
    <source>
        <dbReference type="Proteomes" id="UP000297635"/>
    </source>
</evidence>
<accession>A0A4Z0V5W0</accession>
<proteinExistence type="predicted"/>
<comment type="caution">
    <text evidence="2">The sequence shown here is derived from an EMBL/GenBank/DDBJ whole genome shotgun (WGS) entry which is preliminary data.</text>
</comment>
<protein>
    <submittedName>
        <fullName evidence="2">YtxH domain-containing protein</fullName>
    </submittedName>
</protein>
<keyword evidence="3" id="KW-1185">Reference proteome</keyword>
<evidence type="ECO:0000256" key="1">
    <source>
        <dbReference type="SAM" id="Phobius"/>
    </source>
</evidence>
<keyword evidence="1" id="KW-1133">Transmembrane helix</keyword>
<reference evidence="2 3" key="1">
    <citation type="submission" date="2019-02" db="EMBL/GenBank/DDBJ databases">
        <title>Isolation and identification of novel species under the genus Muribaculum.</title>
        <authorList>
            <person name="Miyake S."/>
            <person name="Ding Y."/>
            <person name="Low A."/>
            <person name="Soh M."/>
            <person name="Seedorf H."/>
        </authorList>
    </citation>
    <scope>NUCLEOTIDE SEQUENCE [LARGE SCALE GENOMIC DNA]</scope>
    <source>
        <strain evidence="2 3">TLL-A3</strain>
    </source>
</reference>
<keyword evidence="1" id="KW-0812">Transmembrane</keyword>
<organism evidence="2 3">
    <name type="scientific">Duncaniella freteri</name>
    <dbReference type="NCBI Taxonomy" id="2530391"/>
    <lineage>
        <taxon>Bacteria</taxon>
        <taxon>Pseudomonadati</taxon>
        <taxon>Bacteroidota</taxon>
        <taxon>Bacteroidia</taxon>
        <taxon>Bacteroidales</taxon>
        <taxon>Muribaculaceae</taxon>
        <taxon>Duncaniella</taxon>
    </lineage>
</organism>
<name>A0A4Z0V5W0_9BACT</name>
<dbReference type="RefSeq" id="WP_135471613.1">
    <property type="nucleotide sequence ID" value="NZ_CASCNC010000001.1"/>
</dbReference>